<accession>A0AAE0LRQ1</accession>
<gene>
    <name evidence="3" type="ORF">B0H64DRAFT_401680</name>
</gene>
<dbReference type="RefSeq" id="XP_062658344.1">
    <property type="nucleotide sequence ID" value="XM_062804176.1"/>
</dbReference>
<dbReference type="AlphaFoldDB" id="A0AAE0LRQ1"/>
<proteinExistence type="predicted"/>
<keyword evidence="2" id="KW-0812">Transmembrane</keyword>
<keyword evidence="2" id="KW-0472">Membrane</keyword>
<reference evidence="3" key="2">
    <citation type="submission" date="2023-06" db="EMBL/GenBank/DDBJ databases">
        <authorList>
            <consortium name="Lawrence Berkeley National Laboratory"/>
            <person name="Haridas S."/>
            <person name="Hensen N."/>
            <person name="Bonometti L."/>
            <person name="Westerberg I."/>
            <person name="Brannstrom I.O."/>
            <person name="Guillou S."/>
            <person name="Cros-Aarteil S."/>
            <person name="Calhoun S."/>
            <person name="Kuo A."/>
            <person name="Mondo S."/>
            <person name="Pangilinan J."/>
            <person name="Riley R."/>
            <person name="Labutti K."/>
            <person name="Andreopoulos B."/>
            <person name="Lipzen A."/>
            <person name="Chen C."/>
            <person name="Yanf M."/>
            <person name="Daum C."/>
            <person name="Ng V."/>
            <person name="Clum A."/>
            <person name="Steindorff A."/>
            <person name="Ohm R."/>
            <person name="Martin F."/>
            <person name="Silar P."/>
            <person name="Natvig D."/>
            <person name="Lalanne C."/>
            <person name="Gautier V."/>
            <person name="Ament-Velasquez S.L."/>
            <person name="Kruys A."/>
            <person name="Hutchinson M.I."/>
            <person name="Powell A.J."/>
            <person name="Barry K."/>
            <person name="Miller A.N."/>
            <person name="Grigoriev I.V."/>
            <person name="Debuchy R."/>
            <person name="Gladieux P."/>
            <person name="Thoren M.H."/>
            <person name="Johannesson H."/>
        </authorList>
    </citation>
    <scope>NUCLEOTIDE SEQUENCE</scope>
    <source>
        <strain evidence="3">CBS 168.71</strain>
    </source>
</reference>
<name>A0AAE0LRQ1_9PEZI</name>
<evidence type="ECO:0000256" key="2">
    <source>
        <dbReference type="SAM" id="Phobius"/>
    </source>
</evidence>
<feature type="transmembrane region" description="Helical" evidence="2">
    <location>
        <begin position="215"/>
        <end position="234"/>
    </location>
</feature>
<keyword evidence="2" id="KW-1133">Transmembrane helix</keyword>
<protein>
    <submittedName>
        <fullName evidence="3">Uncharacterized protein</fullName>
    </submittedName>
</protein>
<dbReference type="EMBL" id="JAUEPN010000005">
    <property type="protein sequence ID" value="KAK3294830.1"/>
    <property type="molecule type" value="Genomic_DNA"/>
</dbReference>
<evidence type="ECO:0000313" key="4">
    <source>
        <dbReference type="Proteomes" id="UP001278766"/>
    </source>
</evidence>
<feature type="region of interest" description="Disordered" evidence="1">
    <location>
        <begin position="1"/>
        <end position="21"/>
    </location>
</feature>
<feature type="transmembrane region" description="Helical" evidence="2">
    <location>
        <begin position="254"/>
        <end position="273"/>
    </location>
</feature>
<dbReference type="Proteomes" id="UP001278766">
    <property type="component" value="Unassembled WGS sequence"/>
</dbReference>
<keyword evidence="4" id="KW-1185">Reference proteome</keyword>
<dbReference type="GeneID" id="87841124"/>
<organism evidence="3 4">
    <name type="scientific">Chaetomium fimeti</name>
    <dbReference type="NCBI Taxonomy" id="1854472"/>
    <lineage>
        <taxon>Eukaryota</taxon>
        <taxon>Fungi</taxon>
        <taxon>Dikarya</taxon>
        <taxon>Ascomycota</taxon>
        <taxon>Pezizomycotina</taxon>
        <taxon>Sordariomycetes</taxon>
        <taxon>Sordariomycetidae</taxon>
        <taxon>Sordariales</taxon>
        <taxon>Chaetomiaceae</taxon>
        <taxon>Chaetomium</taxon>
    </lineage>
</organism>
<comment type="caution">
    <text evidence="3">The sequence shown here is derived from an EMBL/GenBank/DDBJ whole genome shotgun (WGS) entry which is preliminary data.</text>
</comment>
<sequence length="345" mass="37615">MRLKSTNKNGRACETWKSSPPHGNQMENTWATCTGSQSKLCERTVCGSVAFVLNGIRQAASTVASKIMLKEPASIRVEPTDSPVLDDEAPGVPNQRTLDLGLAQAKGFISMIAYGAAISDSPTVSSNVDWRFGTRGIDLMLTSSREFASRQTASQEAHFERSAYITGAQHVLEGLPRDLSAAEATTLRRGLPDSVLRPDSAPSWWWRRPRGQQNVVHSLVVGLLYWLCTLAVWLEFVGVKVIAAERRYAYGQWLLLEGVGLACAVVQTLRWWSEFWPCQVLLAMMKYVVIGVLGAFIEVWQPPVAREGGTAGNIPTVQELGEAGALVPLALQGRLPVQAVADSSH</sequence>
<evidence type="ECO:0000313" key="3">
    <source>
        <dbReference type="EMBL" id="KAK3294830.1"/>
    </source>
</evidence>
<reference evidence="3" key="1">
    <citation type="journal article" date="2023" name="Mol. Phylogenet. Evol.">
        <title>Genome-scale phylogeny and comparative genomics of the fungal order Sordariales.</title>
        <authorList>
            <person name="Hensen N."/>
            <person name="Bonometti L."/>
            <person name="Westerberg I."/>
            <person name="Brannstrom I.O."/>
            <person name="Guillou S."/>
            <person name="Cros-Aarteil S."/>
            <person name="Calhoun S."/>
            <person name="Haridas S."/>
            <person name="Kuo A."/>
            <person name="Mondo S."/>
            <person name="Pangilinan J."/>
            <person name="Riley R."/>
            <person name="LaButti K."/>
            <person name="Andreopoulos B."/>
            <person name="Lipzen A."/>
            <person name="Chen C."/>
            <person name="Yan M."/>
            <person name="Daum C."/>
            <person name="Ng V."/>
            <person name="Clum A."/>
            <person name="Steindorff A."/>
            <person name="Ohm R.A."/>
            <person name="Martin F."/>
            <person name="Silar P."/>
            <person name="Natvig D.O."/>
            <person name="Lalanne C."/>
            <person name="Gautier V."/>
            <person name="Ament-Velasquez S.L."/>
            <person name="Kruys A."/>
            <person name="Hutchinson M.I."/>
            <person name="Powell A.J."/>
            <person name="Barry K."/>
            <person name="Miller A.N."/>
            <person name="Grigoriev I.V."/>
            <person name="Debuchy R."/>
            <person name="Gladieux P."/>
            <person name="Hiltunen Thoren M."/>
            <person name="Johannesson H."/>
        </authorList>
    </citation>
    <scope>NUCLEOTIDE SEQUENCE</scope>
    <source>
        <strain evidence="3">CBS 168.71</strain>
    </source>
</reference>
<feature type="transmembrane region" description="Helical" evidence="2">
    <location>
        <begin position="280"/>
        <end position="300"/>
    </location>
</feature>
<evidence type="ECO:0000256" key="1">
    <source>
        <dbReference type="SAM" id="MobiDB-lite"/>
    </source>
</evidence>